<evidence type="ECO:0008006" key="7">
    <source>
        <dbReference type="Google" id="ProtNLM"/>
    </source>
</evidence>
<comment type="caution">
    <text evidence="5">The sequence shown here is derived from an EMBL/GenBank/DDBJ whole genome shotgun (WGS) entry which is preliminary data.</text>
</comment>
<evidence type="ECO:0000256" key="2">
    <source>
        <dbReference type="ARBA" id="ARBA00022946"/>
    </source>
</evidence>
<dbReference type="EMBL" id="BCLY01000012">
    <property type="protein sequence ID" value="GAQ09734.1"/>
    <property type="molecule type" value="Genomic_DNA"/>
</dbReference>
<protein>
    <recommendedName>
        <fullName evidence="7">Mitochondrial ATPase expression-domain-containing protein</fullName>
    </recommendedName>
</protein>
<evidence type="ECO:0000256" key="1">
    <source>
        <dbReference type="ARBA" id="ARBA00004173"/>
    </source>
</evidence>
<reference evidence="5 6" key="1">
    <citation type="submission" date="2015-11" db="EMBL/GenBank/DDBJ databases">
        <title>Aspergillus lentulus strain IFM 54703T.</title>
        <authorList>
            <person name="Kusuya Y."/>
            <person name="Sakai K."/>
            <person name="Kamei K."/>
            <person name="Takahashi H."/>
            <person name="Yaguchi T."/>
        </authorList>
    </citation>
    <scope>NUCLEOTIDE SEQUENCE [LARGE SCALE GENOMIC DNA]</scope>
    <source>
        <strain evidence="5 6">IFM 54703</strain>
    </source>
</reference>
<evidence type="ECO:0000313" key="6">
    <source>
        <dbReference type="Proteomes" id="UP000051487"/>
    </source>
</evidence>
<dbReference type="AlphaFoldDB" id="A0AAN4PPF2"/>
<name>A0AAN4PPF2_ASPLE</name>
<organism evidence="5 6">
    <name type="scientific">Aspergillus lentulus</name>
    <dbReference type="NCBI Taxonomy" id="293939"/>
    <lineage>
        <taxon>Eukaryota</taxon>
        <taxon>Fungi</taxon>
        <taxon>Dikarya</taxon>
        <taxon>Ascomycota</taxon>
        <taxon>Pezizomycotina</taxon>
        <taxon>Eurotiomycetes</taxon>
        <taxon>Eurotiomycetidae</taxon>
        <taxon>Eurotiales</taxon>
        <taxon>Aspergillaceae</taxon>
        <taxon>Aspergillus</taxon>
        <taxon>Aspergillus subgen. Fumigati</taxon>
    </lineage>
</organism>
<dbReference type="Proteomes" id="UP000051487">
    <property type="component" value="Unassembled WGS sequence"/>
</dbReference>
<evidence type="ECO:0000313" key="5">
    <source>
        <dbReference type="EMBL" id="GAQ09734.1"/>
    </source>
</evidence>
<gene>
    <name evidence="5" type="ORF">ALT_7055</name>
</gene>
<comment type="subcellular location">
    <subcellularLocation>
        <location evidence="1">Mitochondrion</location>
    </subcellularLocation>
</comment>
<dbReference type="GO" id="GO:0005739">
    <property type="term" value="C:mitochondrion"/>
    <property type="evidence" value="ECO:0007669"/>
    <property type="project" value="UniProtKB-SubCell"/>
</dbReference>
<evidence type="ECO:0000256" key="3">
    <source>
        <dbReference type="ARBA" id="ARBA00023128"/>
    </source>
</evidence>
<keyword evidence="2" id="KW-0809">Transit peptide</keyword>
<accession>A0AAN4PPF2</accession>
<feature type="region of interest" description="Disordered" evidence="4">
    <location>
        <begin position="712"/>
        <end position="751"/>
    </location>
</feature>
<sequence length="751" mass="85419">MLPNYTVSRGLLFMSRSIIGRYGRSYGSSRLTGSAPRPTPCQTRSLATHPASFVDAKYPAHLEQHHLDHHQDDQRPPGYHRELAPLLSRFHAIRSTQSTVVSPGDHADARKEVPNGLENEFFSIVGDGQPELVMNALLDPKFEVVVGSLPESTFVEAFRLLSPAYFTDPFRDIYRALHPAAVAVKGYPQLDRIFDKFACSLASIVSIRRSAGHRLGLAEYTHLLDCARSTGDALMADHVWHAMRQDDVIPDLHCYNYYMEAKVWDGAYTGREKYHLRLTPFAYRKRRFEEPNLGWRGYGTGRRSVRKEVMRILTEMTEEGTAGDEGTYVNVIIAASRVGFTATMKHVLKTVWNVDIDALAALGDSPNLPRPKKYDRSSPLYPSSRLLFAVAHAFGINNDIPGAMRAVSFISTSYDIPVPERVWQELLERSFVLSRPRFGKDARRNSKGKVPYEFLTALGQAMKSEPFHVQPTMEMYQFLAKTAWDQDKLSDFKQYMESAYAILEETRRKRRTARAIIESYLGPPQLEATASDPREPPWVDPELLQSRAFTEAVHTYDVLRTHTAQQTIIMERLARLLLIHPRWVGRDNPAWERQLLPRVIEEWQDFLPESVLFQISSGDVHVHGETYWGDRLLNTHRRIPVRRPTVDNGLVLDEDARELDDDFFWACYPAALRYTNFPAVERLFSRVPKRLANPVRRRPALEEAVEADAVEGRAGAMPQAVEAEHPSQRPLGWSADDEDIFDPTTNPLAVA</sequence>
<keyword evidence="3" id="KW-0496">Mitochondrion</keyword>
<dbReference type="Pfam" id="PF12921">
    <property type="entry name" value="ATP13"/>
    <property type="match status" value="1"/>
</dbReference>
<evidence type="ECO:0000256" key="4">
    <source>
        <dbReference type="SAM" id="MobiDB-lite"/>
    </source>
</evidence>
<proteinExistence type="predicted"/>
<dbReference type="InterPro" id="IPR024319">
    <property type="entry name" value="ATPase_expression_mit"/>
</dbReference>